<dbReference type="AlphaFoldDB" id="A0A4P8QMH8"/>
<accession>A0A4P8QMH8</accession>
<protein>
    <submittedName>
        <fullName evidence="2">Cupin domain-containing protein</fullName>
    </submittedName>
</protein>
<organism evidence="2 3">
    <name type="scientific">Brenneria rubrifaciens</name>
    <dbReference type="NCBI Taxonomy" id="55213"/>
    <lineage>
        <taxon>Bacteria</taxon>
        <taxon>Pseudomonadati</taxon>
        <taxon>Pseudomonadota</taxon>
        <taxon>Gammaproteobacteria</taxon>
        <taxon>Enterobacterales</taxon>
        <taxon>Pectobacteriaceae</taxon>
        <taxon>Brenneria</taxon>
    </lineage>
</organism>
<dbReference type="InterPro" id="IPR014710">
    <property type="entry name" value="RmlC-like_jellyroll"/>
</dbReference>
<evidence type="ECO:0000313" key="3">
    <source>
        <dbReference type="Proteomes" id="UP000299580"/>
    </source>
</evidence>
<dbReference type="Proteomes" id="UP000299580">
    <property type="component" value="Chromosome"/>
</dbReference>
<evidence type="ECO:0000259" key="1">
    <source>
        <dbReference type="Pfam" id="PF07883"/>
    </source>
</evidence>
<name>A0A4P8QMH8_9GAMM</name>
<dbReference type="EMBL" id="CP034035">
    <property type="protein sequence ID" value="QCR08167.1"/>
    <property type="molecule type" value="Genomic_DNA"/>
</dbReference>
<dbReference type="PANTHER" id="PTHR36440">
    <property type="entry name" value="PUTATIVE (AFU_ORTHOLOGUE AFUA_8G07350)-RELATED"/>
    <property type="match status" value="1"/>
</dbReference>
<feature type="domain" description="Cupin type-2" evidence="1">
    <location>
        <begin position="52"/>
        <end position="114"/>
    </location>
</feature>
<dbReference type="Gene3D" id="2.60.120.10">
    <property type="entry name" value="Jelly Rolls"/>
    <property type="match status" value="1"/>
</dbReference>
<reference evidence="2 3" key="1">
    <citation type="submission" date="2018-11" db="EMBL/GenBank/DDBJ databases">
        <title>Genome sequences of Brenneria nigrifluens and Brenneria rubrifaciens.</title>
        <authorList>
            <person name="Poret-Peterson A.T."/>
            <person name="McClean A.E."/>
            <person name="Kluepfel D.A."/>
        </authorList>
    </citation>
    <scope>NUCLEOTIDE SEQUENCE [LARGE SCALE GENOMIC DNA]</scope>
    <source>
        <strain evidence="2 3">6D370</strain>
    </source>
</reference>
<proteinExistence type="predicted"/>
<dbReference type="OrthoDB" id="9798709at2"/>
<gene>
    <name evidence="2" type="ORF">EH207_06340</name>
</gene>
<dbReference type="SUPFAM" id="SSF51182">
    <property type="entry name" value="RmlC-like cupins"/>
    <property type="match status" value="1"/>
</dbReference>
<dbReference type="Pfam" id="PF07883">
    <property type="entry name" value="Cupin_2"/>
    <property type="match status" value="1"/>
</dbReference>
<dbReference type="PANTHER" id="PTHR36440:SF1">
    <property type="entry name" value="PUTATIVE (AFU_ORTHOLOGUE AFUA_8G07350)-RELATED"/>
    <property type="match status" value="1"/>
</dbReference>
<sequence>MPIINNEEVGAPVPQIFRLNDAEQVWLSSDVYTITVPGEATCGVLSVTDAWVPPSGGPPPHIHIDALEIIVVLDGAITVELDGRHETATTGDAAVIPPGTVHHFLNHTTTPAHLQFLFTPSGTEAFFREAGTPAEAAYPIPIATDEDNARAAEIGLRFSLHPAPDNIR</sequence>
<dbReference type="InterPro" id="IPR053146">
    <property type="entry name" value="QDO-like"/>
</dbReference>
<dbReference type="RefSeq" id="WP_137713218.1">
    <property type="nucleotide sequence ID" value="NZ_CP034035.1"/>
</dbReference>
<dbReference type="InterPro" id="IPR013096">
    <property type="entry name" value="Cupin_2"/>
</dbReference>
<dbReference type="KEGG" id="brb:EH207_06340"/>
<evidence type="ECO:0000313" key="2">
    <source>
        <dbReference type="EMBL" id="QCR08167.1"/>
    </source>
</evidence>
<dbReference type="InterPro" id="IPR011051">
    <property type="entry name" value="RmlC_Cupin_sf"/>
</dbReference>
<keyword evidence="3" id="KW-1185">Reference proteome</keyword>